<feature type="binding site" evidence="4">
    <location>
        <begin position="56"/>
        <end position="57"/>
    </location>
    <ligand>
        <name>phosphate</name>
        <dbReference type="ChEBI" id="CHEBI:43474"/>
    </ligand>
</feature>
<keyword evidence="2 4" id="KW-0808">Transferase</keyword>
<evidence type="ECO:0000313" key="6">
    <source>
        <dbReference type="EMBL" id="QDU66944.1"/>
    </source>
</evidence>
<dbReference type="EC" id="2.4.2.28" evidence="4"/>
<evidence type="ECO:0000256" key="1">
    <source>
        <dbReference type="ARBA" id="ARBA00022676"/>
    </source>
</evidence>
<dbReference type="UniPathway" id="UPA00904">
    <property type="reaction ID" value="UER00873"/>
</dbReference>
<dbReference type="EMBL" id="CP036287">
    <property type="protein sequence ID" value="QDU66944.1"/>
    <property type="molecule type" value="Genomic_DNA"/>
</dbReference>
<name>A0A518BJ05_9BACT</name>
<dbReference type="GO" id="GO:0006166">
    <property type="term" value="P:purine ribonucleoside salvage"/>
    <property type="evidence" value="ECO:0007669"/>
    <property type="project" value="UniProtKB-KW"/>
</dbReference>
<organism evidence="6 7">
    <name type="scientific">Engelhardtia mirabilis</name>
    <dbReference type="NCBI Taxonomy" id="2528011"/>
    <lineage>
        <taxon>Bacteria</taxon>
        <taxon>Pseudomonadati</taxon>
        <taxon>Planctomycetota</taxon>
        <taxon>Planctomycetia</taxon>
        <taxon>Planctomycetia incertae sedis</taxon>
        <taxon>Engelhardtia</taxon>
    </lineage>
</organism>
<gene>
    <name evidence="4 6" type="primary">mtnP</name>
    <name evidence="6" type="ORF">Pla133_20200</name>
</gene>
<dbReference type="InterPro" id="IPR035994">
    <property type="entry name" value="Nucleoside_phosphorylase_sf"/>
</dbReference>
<evidence type="ECO:0000313" key="7">
    <source>
        <dbReference type="Proteomes" id="UP000316921"/>
    </source>
</evidence>
<dbReference type="Gene3D" id="3.40.50.1580">
    <property type="entry name" value="Nucleoside phosphorylase domain"/>
    <property type="match status" value="1"/>
</dbReference>
<feature type="site" description="Important for substrate specificity" evidence="4">
    <location>
        <position position="224"/>
    </location>
</feature>
<keyword evidence="1 4" id="KW-0328">Glycosyltransferase</keyword>
<keyword evidence="3 4" id="KW-0660">Purine salvage</keyword>
<sequence>MTQSDVVVGVIGGSGLYEMDGLEDVREVSLATPFGAPSDAYITGTFAGVSMAFLPRHGRGHRISPSELNFRANIWGLKKLGATHIVSVSAVGSMREDIVPGEFVVIDQFFDRTRHRPDTFFSDGIVAHVLFADPVCPDLRLLMLEACREAGIKAHDGGTYLNMEGPQFSTRAESKIYRQWGVDVIGMTNLQEAKLAREAEMSYATLAMATDYDCWHEGHDDVTVEAVLEVAHRNVGNARAVVKAVVPKIAAGPPSRFANALEHAIMTSKEHISPEVRERLGLLIDKYLD</sequence>
<proteinExistence type="inferred from homology"/>
<protein>
    <recommendedName>
        <fullName evidence="4">S-methyl-5'-thioadenosine phosphorylase</fullName>
        <ecNumber evidence="4">2.4.2.28</ecNumber>
    </recommendedName>
    <alternativeName>
        <fullName evidence="4">5'-methylthioadenosine phosphorylase</fullName>
        <shortName evidence="4">MTA phosphorylase</shortName>
        <shortName evidence="4">MTAP</shortName>
    </alternativeName>
</protein>
<dbReference type="HAMAP" id="MF_01963">
    <property type="entry name" value="MTAP"/>
    <property type="match status" value="1"/>
</dbReference>
<dbReference type="PANTHER" id="PTHR42679:SF2">
    <property type="entry name" value="S-METHYL-5'-THIOADENOSINE PHOSPHORYLASE"/>
    <property type="match status" value="1"/>
</dbReference>
<dbReference type="Proteomes" id="UP000316921">
    <property type="component" value="Chromosome"/>
</dbReference>
<dbReference type="GO" id="GO:0019509">
    <property type="term" value="P:L-methionine salvage from methylthioadenosine"/>
    <property type="evidence" value="ECO:0007669"/>
    <property type="project" value="UniProtKB-UniRule"/>
</dbReference>
<comment type="similarity">
    <text evidence="4">Belongs to the PNP/MTAP phosphorylase family. MTAP subfamily.</text>
</comment>
<dbReference type="GO" id="GO:0017061">
    <property type="term" value="F:S-methyl-5-thioadenosine phosphorylase activity"/>
    <property type="evidence" value="ECO:0007669"/>
    <property type="project" value="UniProtKB-UniRule"/>
</dbReference>
<dbReference type="NCBIfam" id="TIGR01694">
    <property type="entry name" value="MTAP"/>
    <property type="match status" value="1"/>
</dbReference>
<dbReference type="RefSeq" id="WP_145064742.1">
    <property type="nucleotide sequence ID" value="NZ_CP036287.1"/>
</dbReference>
<accession>A0A518BJ05</accession>
<dbReference type="PANTHER" id="PTHR42679">
    <property type="entry name" value="S-METHYL-5'-THIOADENOSINE PHOSPHORYLASE"/>
    <property type="match status" value="1"/>
</dbReference>
<comment type="catalytic activity">
    <reaction evidence="4">
        <text>S-methyl-5'-thioadenosine + phosphate = 5-(methylsulfanyl)-alpha-D-ribose 1-phosphate + adenine</text>
        <dbReference type="Rhea" id="RHEA:11852"/>
        <dbReference type="ChEBI" id="CHEBI:16708"/>
        <dbReference type="ChEBI" id="CHEBI:17509"/>
        <dbReference type="ChEBI" id="CHEBI:43474"/>
        <dbReference type="ChEBI" id="CHEBI:58533"/>
        <dbReference type="EC" id="2.4.2.28"/>
    </reaction>
</comment>
<evidence type="ECO:0000256" key="4">
    <source>
        <dbReference type="HAMAP-Rule" id="MF_01963"/>
    </source>
</evidence>
<feature type="binding site" evidence="4">
    <location>
        <position position="14"/>
    </location>
    <ligand>
        <name>phosphate</name>
        <dbReference type="ChEBI" id="CHEBI:43474"/>
    </ligand>
</feature>
<dbReference type="GO" id="GO:0005829">
    <property type="term" value="C:cytosol"/>
    <property type="evidence" value="ECO:0007669"/>
    <property type="project" value="TreeGrafter"/>
</dbReference>
<feature type="binding site" evidence="4">
    <location>
        <position position="188"/>
    </location>
    <ligand>
        <name>phosphate</name>
        <dbReference type="ChEBI" id="CHEBI:43474"/>
    </ligand>
</feature>
<reference evidence="6 7" key="1">
    <citation type="submission" date="2019-02" db="EMBL/GenBank/DDBJ databases">
        <title>Deep-cultivation of Planctomycetes and their phenomic and genomic characterization uncovers novel biology.</title>
        <authorList>
            <person name="Wiegand S."/>
            <person name="Jogler M."/>
            <person name="Boedeker C."/>
            <person name="Pinto D."/>
            <person name="Vollmers J."/>
            <person name="Rivas-Marin E."/>
            <person name="Kohn T."/>
            <person name="Peeters S.H."/>
            <person name="Heuer A."/>
            <person name="Rast P."/>
            <person name="Oberbeckmann S."/>
            <person name="Bunk B."/>
            <person name="Jeske O."/>
            <person name="Meyerdierks A."/>
            <person name="Storesund J.E."/>
            <person name="Kallscheuer N."/>
            <person name="Luecker S."/>
            <person name="Lage O.M."/>
            <person name="Pohl T."/>
            <person name="Merkel B.J."/>
            <person name="Hornburger P."/>
            <person name="Mueller R.-W."/>
            <person name="Bruemmer F."/>
            <person name="Labrenz M."/>
            <person name="Spormann A.M."/>
            <person name="Op den Camp H."/>
            <person name="Overmann J."/>
            <person name="Amann R."/>
            <person name="Jetten M.S.M."/>
            <person name="Mascher T."/>
            <person name="Medema M.H."/>
            <person name="Devos D.P."/>
            <person name="Kaster A.-K."/>
            <person name="Ovreas L."/>
            <person name="Rohde M."/>
            <person name="Galperin M.Y."/>
            <person name="Jogler C."/>
        </authorList>
    </citation>
    <scope>NUCLEOTIDE SEQUENCE [LARGE SCALE GENOMIC DNA]</scope>
    <source>
        <strain evidence="6 7">Pla133</strain>
    </source>
</reference>
<dbReference type="Pfam" id="PF01048">
    <property type="entry name" value="PNP_UDP_1"/>
    <property type="match status" value="1"/>
</dbReference>
<evidence type="ECO:0000259" key="5">
    <source>
        <dbReference type="Pfam" id="PF01048"/>
    </source>
</evidence>
<comment type="pathway">
    <text evidence="4">Amino-acid biosynthesis; L-methionine biosynthesis via salvage pathway; S-methyl-5-thio-alpha-D-ribose 1-phosphate from S-methyl-5'-thioadenosine (phosphorylase route): step 1/1.</text>
</comment>
<feature type="binding site" evidence="4">
    <location>
        <begin position="89"/>
        <end position="90"/>
    </location>
    <ligand>
        <name>phosphate</name>
        <dbReference type="ChEBI" id="CHEBI:43474"/>
    </ligand>
</feature>
<feature type="domain" description="Nucleoside phosphorylase" evidence="5">
    <location>
        <begin position="8"/>
        <end position="246"/>
    </location>
</feature>
<keyword evidence="7" id="KW-1185">Reference proteome</keyword>
<dbReference type="CDD" id="cd09010">
    <property type="entry name" value="MTAP_SsMTAPII_like_MTIP"/>
    <property type="match status" value="1"/>
</dbReference>
<feature type="site" description="Important for substrate specificity" evidence="4">
    <location>
        <position position="169"/>
    </location>
</feature>
<feature type="binding site" evidence="4">
    <location>
        <position position="187"/>
    </location>
    <ligand>
        <name>substrate</name>
    </ligand>
</feature>
<dbReference type="KEGG" id="pbap:Pla133_20200"/>
<feature type="binding site" evidence="4">
    <location>
        <begin position="211"/>
        <end position="213"/>
    </location>
    <ligand>
        <name>substrate</name>
    </ligand>
</feature>
<dbReference type="InterPro" id="IPR010044">
    <property type="entry name" value="MTAP"/>
</dbReference>
<comment type="function">
    <text evidence="4">Catalyzes the reversible phosphorylation of S-methyl-5'-thioadenosine (MTA) to adenine and 5-methylthioribose-1-phosphate. Involved in the breakdown of MTA, a major by-product of polyamine biosynthesis. Responsible for the first step in the methionine salvage pathway after MTA has been generated from S-adenosylmethionine. Has broad substrate specificity with 6-aminopurine nucleosides as preferred substrates.</text>
</comment>
<evidence type="ECO:0000256" key="3">
    <source>
        <dbReference type="ARBA" id="ARBA00022726"/>
    </source>
</evidence>
<evidence type="ECO:0000256" key="2">
    <source>
        <dbReference type="ARBA" id="ARBA00022679"/>
    </source>
</evidence>
<dbReference type="InterPro" id="IPR000845">
    <property type="entry name" value="Nucleoside_phosphorylase_d"/>
</dbReference>
<comment type="subunit">
    <text evidence="4">Homohexamer. Dimer of a homotrimer.</text>
</comment>
<dbReference type="FunFam" id="3.40.50.1580:FF:000012">
    <property type="entry name" value="Probable 6-oxopurine nucleoside phosphorylase"/>
    <property type="match status" value="1"/>
</dbReference>
<dbReference type="AlphaFoldDB" id="A0A518BJ05"/>
<dbReference type="SUPFAM" id="SSF53167">
    <property type="entry name" value="Purine and uridine phosphorylases"/>
    <property type="match status" value="1"/>
</dbReference>